<dbReference type="Pfam" id="PF00653">
    <property type="entry name" value="BIR"/>
    <property type="match status" value="3"/>
</dbReference>
<dbReference type="InterPro" id="IPR013083">
    <property type="entry name" value="Znf_RING/FYVE/PHD"/>
</dbReference>
<dbReference type="PROSITE" id="PS50089">
    <property type="entry name" value="ZF_RING_2"/>
    <property type="match status" value="1"/>
</dbReference>
<keyword evidence="2 4" id="KW-0479">Metal-binding</keyword>
<name>A0A819DMK1_9BILA</name>
<dbReference type="Gene3D" id="3.30.40.10">
    <property type="entry name" value="Zinc/RING finger domain, C3HC4 (zinc finger)"/>
    <property type="match status" value="1"/>
</dbReference>
<keyword evidence="3" id="KW-0862">Zinc</keyword>
<dbReference type="PANTHER" id="PTHR10044:SF139">
    <property type="entry name" value="DEATH-ASSOCIATED INHIBITOR OF APOPTOSIS 2"/>
    <property type="match status" value="1"/>
</dbReference>
<dbReference type="SMART" id="SM00238">
    <property type="entry name" value="BIR"/>
    <property type="match status" value="3"/>
</dbReference>
<organism evidence="6 7">
    <name type="scientific">Rotaria sordida</name>
    <dbReference type="NCBI Taxonomy" id="392033"/>
    <lineage>
        <taxon>Eukaryota</taxon>
        <taxon>Metazoa</taxon>
        <taxon>Spiralia</taxon>
        <taxon>Gnathifera</taxon>
        <taxon>Rotifera</taxon>
        <taxon>Eurotatoria</taxon>
        <taxon>Bdelloidea</taxon>
        <taxon>Philodinida</taxon>
        <taxon>Philodinidae</taxon>
        <taxon>Rotaria</taxon>
    </lineage>
</organism>
<accession>A0A819DMK1</accession>
<dbReference type="GO" id="GO:0008270">
    <property type="term" value="F:zinc ion binding"/>
    <property type="evidence" value="ECO:0007669"/>
    <property type="project" value="UniProtKB-KW"/>
</dbReference>
<evidence type="ECO:0000313" key="7">
    <source>
        <dbReference type="Proteomes" id="UP000663823"/>
    </source>
</evidence>
<evidence type="ECO:0000256" key="4">
    <source>
        <dbReference type="PROSITE-ProRule" id="PRU00175"/>
    </source>
</evidence>
<dbReference type="PROSITE" id="PS50143">
    <property type="entry name" value="BIR_REPEAT_2"/>
    <property type="match status" value="3"/>
</dbReference>
<evidence type="ECO:0000256" key="3">
    <source>
        <dbReference type="ARBA" id="ARBA00022833"/>
    </source>
</evidence>
<proteinExistence type="inferred from homology"/>
<protein>
    <recommendedName>
        <fullName evidence="5">RING-type domain-containing protein</fullName>
    </recommendedName>
</protein>
<feature type="domain" description="RING-type" evidence="5">
    <location>
        <begin position="442"/>
        <end position="476"/>
    </location>
</feature>
<reference evidence="6" key="1">
    <citation type="submission" date="2021-02" db="EMBL/GenBank/DDBJ databases">
        <authorList>
            <person name="Nowell W R."/>
        </authorList>
    </citation>
    <scope>NUCLEOTIDE SEQUENCE</scope>
</reference>
<dbReference type="GO" id="GO:0005737">
    <property type="term" value="C:cytoplasm"/>
    <property type="evidence" value="ECO:0007669"/>
    <property type="project" value="TreeGrafter"/>
</dbReference>
<dbReference type="GO" id="GO:0061630">
    <property type="term" value="F:ubiquitin protein ligase activity"/>
    <property type="evidence" value="ECO:0007669"/>
    <property type="project" value="TreeGrafter"/>
</dbReference>
<dbReference type="PANTHER" id="PTHR10044">
    <property type="entry name" value="INHIBITOR OF APOPTOSIS"/>
    <property type="match status" value="1"/>
</dbReference>
<sequence>MDRRYDHTLEICRKLSKCPGVHSVIAMQSAGFEYTNFRDTVRCNECQLEVSDWTKAMKPFTIHAERSPNCAFVRSIRSSNKSVSLSSCASPITSRNEINTESTSESTSETEVKLHPHMFAKPKVVEQSRRRTFSQETFSCPLCLERMIKAGFFSCNIDDRVICLDCNLICHQWVPHSDDPCEVHQTLSPECPIVKNMLIHSQTSSALIVNDNSTTNHTAGAVNTHTFHSNEIVLIAPPNSVYEYIPKRIESFATWPNGPLPTIDDFVRAGFFYTGNGSIVTCFYCRSSLHNWNANHDPMIEHVRWFPHCAYAKQLCGDVLHRTIQESTRDAQRLTRTNNPTKNVDFESEGDLLVACIVLQNQMIHIDKRKEHIIIPAKKMREIHERQQQQSGGTRASVTSISAPVTALPTNALNTAEVGISVIPESSMDQQMSIELTPVTLCAVCRKEERCLAFIPCGHMGTCLSCAHLLKSCHICGRIIEAFVRIYI</sequence>
<gene>
    <name evidence="6" type="ORF">OTI717_LOCUS20343</name>
</gene>
<dbReference type="Proteomes" id="UP000663823">
    <property type="component" value="Unassembled WGS sequence"/>
</dbReference>
<dbReference type="GO" id="GO:0005634">
    <property type="term" value="C:nucleus"/>
    <property type="evidence" value="ECO:0007669"/>
    <property type="project" value="TreeGrafter"/>
</dbReference>
<dbReference type="GO" id="GO:0043027">
    <property type="term" value="F:cysteine-type endopeptidase inhibitor activity involved in apoptotic process"/>
    <property type="evidence" value="ECO:0007669"/>
    <property type="project" value="TreeGrafter"/>
</dbReference>
<dbReference type="InterPro" id="IPR001841">
    <property type="entry name" value="Znf_RING"/>
</dbReference>
<evidence type="ECO:0000256" key="1">
    <source>
        <dbReference type="ARBA" id="ARBA00006672"/>
    </source>
</evidence>
<dbReference type="InterPro" id="IPR001370">
    <property type="entry name" value="BIR_rpt"/>
</dbReference>
<dbReference type="EMBL" id="CAJOAX010003114">
    <property type="protein sequence ID" value="CAF3837021.1"/>
    <property type="molecule type" value="Genomic_DNA"/>
</dbReference>
<dbReference type="GO" id="GO:0043066">
    <property type="term" value="P:negative regulation of apoptotic process"/>
    <property type="evidence" value="ECO:0007669"/>
    <property type="project" value="TreeGrafter"/>
</dbReference>
<comment type="caution">
    <text evidence="6">The sequence shown here is derived from an EMBL/GenBank/DDBJ whole genome shotgun (WGS) entry which is preliminary data.</text>
</comment>
<dbReference type="Pfam" id="PF13920">
    <property type="entry name" value="zf-C3HC4_3"/>
    <property type="match status" value="1"/>
</dbReference>
<keyword evidence="2 4" id="KW-0863">Zinc-finger</keyword>
<evidence type="ECO:0000256" key="2">
    <source>
        <dbReference type="ARBA" id="ARBA00022771"/>
    </source>
</evidence>
<evidence type="ECO:0000259" key="5">
    <source>
        <dbReference type="PROSITE" id="PS50089"/>
    </source>
</evidence>
<dbReference type="InterPro" id="IPR050784">
    <property type="entry name" value="IAP"/>
</dbReference>
<dbReference type="PROSITE" id="PS01282">
    <property type="entry name" value="BIR_REPEAT_1"/>
    <property type="match status" value="1"/>
</dbReference>
<dbReference type="GO" id="GO:0031398">
    <property type="term" value="P:positive regulation of protein ubiquitination"/>
    <property type="evidence" value="ECO:0007669"/>
    <property type="project" value="TreeGrafter"/>
</dbReference>
<dbReference type="Gene3D" id="1.10.1170.10">
    <property type="entry name" value="Inhibitor Of Apoptosis Protein (2mihbC-IAP-1), Chain A"/>
    <property type="match status" value="3"/>
</dbReference>
<dbReference type="SUPFAM" id="SSF57924">
    <property type="entry name" value="Inhibitor of apoptosis (IAP) repeat"/>
    <property type="match status" value="3"/>
</dbReference>
<dbReference type="AlphaFoldDB" id="A0A819DMK1"/>
<dbReference type="GO" id="GO:0051726">
    <property type="term" value="P:regulation of cell cycle"/>
    <property type="evidence" value="ECO:0007669"/>
    <property type="project" value="TreeGrafter"/>
</dbReference>
<dbReference type="CDD" id="cd00022">
    <property type="entry name" value="BIR"/>
    <property type="match status" value="1"/>
</dbReference>
<comment type="similarity">
    <text evidence="1">Belongs to the IAP family.</text>
</comment>
<evidence type="ECO:0000313" key="6">
    <source>
        <dbReference type="EMBL" id="CAF3837021.1"/>
    </source>
</evidence>